<dbReference type="PANTHER" id="PTHR11742">
    <property type="entry name" value="MANNOSYL-OLIGOSACCHARIDE ALPHA-1,2-MANNOSIDASE-RELATED"/>
    <property type="match status" value="1"/>
</dbReference>
<dbReference type="GeneID" id="94841312"/>
<dbReference type="InterPro" id="IPR050749">
    <property type="entry name" value="Glycosyl_Hydrolase_47"/>
</dbReference>
<keyword evidence="8" id="KW-0326">Glycosidase</keyword>
<dbReference type="GO" id="GO:0005783">
    <property type="term" value="C:endoplasmic reticulum"/>
    <property type="evidence" value="ECO:0007669"/>
    <property type="project" value="TreeGrafter"/>
</dbReference>
<evidence type="ECO:0000256" key="4">
    <source>
        <dbReference type="ARBA" id="ARBA00022801"/>
    </source>
</evidence>
<feature type="active site" evidence="6">
    <location>
        <position position="315"/>
    </location>
</feature>
<dbReference type="AlphaFoldDB" id="A0A1J4K156"/>
<keyword evidence="7" id="KW-0479">Metal-binding</keyword>
<dbReference type="OrthoDB" id="8118055at2759"/>
<comment type="caution">
    <text evidence="10">The sequence shown here is derived from an EMBL/GenBank/DDBJ whole genome shotgun (WGS) entry which is preliminary data.</text>
</comment>
<dbReference type="RefSeq" id="XP_068356622.1">
    <property type="nucleotide sequence ID" value="XM_068506608.1"/>
</dbReference>
<feature type="active site" description="Proton donor" evidence="6">
    <location>
        <position position="416"/>
    </location>
</feature>
<feature type="active site" description="Proton donor" evidence="6">
    <location>
        <position position="194"/>
    </location>
</feature>
<dbReference type="GO" id="GO:0004571">
    <property type="term" value="F:mannosyl-oligosaccharide 1,2-alpha-mannosidase activity"/>
    <property type="evidence" value="ECO:0007669"/>
    <property type="project" value="InterPro"/>
</dbReference>
<dbReference type="VEuPathDB" id="TrichDB:TRFO_29153"/>
<dbReference type="PANTHER" id="PTHR11742:SF6">
    <property type="entry name" value="MANNOSYL-OLIGOSACCHARIDE ALPHA-1,2-MANNOSIDASE IA-RELATED"/>
    <property type="match status" value="1"/>
</dbReference>
<dbReference type="Pfam" id="PF01532">
    <property type="entry name" value="Glyco_hydro_47"/>
    <property type="match status" value="1"/>
</dbReference>
<dbReference type="Proteomes" id="UP000179807">
    <property type="component" value="Unassembled WGS sequence"/>
</dbReference>
<evidence type="ECO:0000256" key="2">
    <source>
        <dbReference type="ARBA" id="ARBA00004922"/>
    </source>
</evidence>
<proteinExistence type="inferred from homology"/>
<evidence type="ECO:0000256" key="1">
    <source>
        <dbReference type="ARBA" id="ARBA00001913"/>
    </source>
</evidence>
<dbReference type="GO" id="GO:0005509">
    <property type="term" value="F:calcium ion binding"/>
    <property type="evidence" value="ECO:0007669"/>
    <property type="project" value="InterPro"/>
</dbReference>
<comment type="cofactor">
    <cofactor evidence="1 7">
        <name>Ca(2+)</name>
        <dbReference type="ChEBI" id="CHEBI:29108"/>
    </cofactor>
</comment>
<dbReference type="InterPro" id="IPR012341">
    <property type="entry name" value="6hp_glycosidase-like_sf"/>
</dbReference>
<dbReference type="InterPro" id="IPR036026">
    <property type="entry name" value="Seven-hairpin_glycosidases"/>
</dbReference>
<dbReference type="PRINTS" id="PR00747">
    <property type="entry name" value="GLYHDRLASE47"/>
</dbReference>
<dbReference type="GO" id="GO:0005975">
    <property type="term" value="P:carbohydrate metabolic process"/>
    <property type="evidence" value="ECO:0007669"/>
    <property type="project" value="InterPro"/>
</dbReference>
<dbReference type="EC" id="3.2.1.-" evidence="8"/>
<keyword evidence="11" id="KW-1185">Reference proteome</keyword>
<evidence type="ECO:0000313" key="11">
    <source>
        <dbReference type="Proteomes" id="UP000179807"/>
    </source>
</evidence>
<feature type="active site" evidence="6">
    <location>
        <position position="443"/>
    </location>
</feature>
<dbReference type="EMBL" id="MLAK01000826">
    <property type="protein sequence ID" value="OHT03486.1"/>
    <property type="molecule type" value="Genomic_DNA"/>
</dbReference>
<dbReference type="GO" id="GO:0000139">
    <property type="term" value="C:Golgi membrane"/>
    <property type="evidence" value="ECO:0007669"/>
    <property type="project" value="TreeGrafter"/>
</dbReference>
<keyword evidence="7" id="KW-0106">Calcium</keyword>
<evidence type="ECO:0000256" key="7">
    <source>
        <dbReference type="PIRSR" id="PIRSR601382-2"/>
    </source>
</evidence>
<gene>
    <name evidence="10" type="ORF">TRFO_29153</name>
</gene>
<evidence type="ECO:0000313" key="10">
    <source>
        <dbReference type="EMBL" id="OHT03486.1"/>
    </source>
</evidence>
<dbReference type="SUPFAM" id="SSF48225">
    <property type="entry name" value="Seven-hairpin glycosidases"/>
    <property type="match status" value="1"/>
</dbReference>
<accession>A0A1J4K156</accession>
<protein>
    <recommendedName>
        <fullName evidence="8">alpha-1,2-Mannosidase</fullName>
        <ecNumber evidence="8">3.2.1.-</ecNumber>
    </recommendedName>
</protein>
<name>A0A1J4K156_9EUKA</name>
<feature type="binding site" evidence="7">
    <location>
        <position position="529"/>
    </location>
    <ligand>
        <name>Ca(2+)</name>
        <dbReference type="ChEBI" id="CHEBI:29108"/>
    </ligand>
</feature>
<evidence type="ECO:0000256" key="9">
    <source>
        <dbReference type="SAM" id="MobiDB-lite"/>
    </source>
</evidence>
<dbReference type="InterPro" id="IPR001382">
    <property type="entry name" value="Glyco_hydro_47"/>
</dbReference>
<reference evidence="10" key="1">
    <citation type="submission" date="2016-10" db="EMBL/GenBank/DDBJ databases">
        <authorList>
            <person name="Benchimol M."/>
            <person name="Almeida L.G."/>
            <person name="Vasconcelos A.T."/>
            <person name="Perreira-Neves A."/>
            <person name="Rosa I.A."/>
            <person name="Tasca T."/>
            <person name="Bogo M.R."/>
            <person name="de Souza W."/>
        </authorList>
    </citation>
    <scope>NUCLEOTIDE SEQUENCE [LARGE SCALE GENOMIC DNA]</scope>
    <source>
        <strain evidence="10">K</strain>
    </source>
</reference>
<keyword evidence="4 8" id="KW-0378">Hydrolase</keyword>
<feature type="region of interest" description="Disordered" evidence="9">
    <location>
        <begin position="48"/>
        <end position="73"/>
    </location>
</feature>
<comment type="pathway">
    <text evidence="2">Protein modification; protein glycosylation.</text>
</comment>
<organism evidence="10 11">
    <name type="scientific">Tritrichomonas foetus</name>
    <dbReference type="NCBI Taxonomy" id="1144522"/>
    <lineage>
        <taxon>Eukaryota</taxon>
        <taxon>Metamonada</taxon>
        <taxon>Parabasalia</taxon>
        <taxon>Tritrichomonadida</taxon>
        <taxon>Tritrichomonadidae</taxon>
        <taxon>Tritrichomonas</taxon>
    </lineage>
</organism>
<keyword evidence="5" id="KW-1015">Disulfide bond</keyword>
<evidence type="ECO:0000256" key="8">
    <source>
        <dbReference type="RuleBase" id="RU361193"/>
    </source>
</evidence>
<comment type="similarity">
    <text evidence="3 8">Belongs to the glycosyl hydrolase 47 family.</text>
</comment>
<evidence type="ECO:0000256" key="3">
    <source>
        <dbReference type="ARBA" id="ARBA00007658"/>
    </source>
</evidence>
<dbReference type="Gene3D" id="1.50.10.10">
    <property type="match status" value="1"/>
</dbReference>
<evidence type="ECO:0000256" key="5">
    <source>
        <dbReference type="ARBA" id="ARBA00023157"/>
    </source>
</evidence>
<sequence>MINQTHYKSPFKTLLLVLVVTFVATFFALVLSKVVPDQLFTANSKFTSNTKSSNQIDENKSSPPTTTTENNEILDWKQDPDIINHMQNFPRLYSDNLTNPLYPFTFPSVLADKKRQAAVKEAFLHAWNSYCKTCWGQDELEPLTNTCGNFFGAGLTMIDALSTIIIMNLKDDYEKILKWIKNDFKPQGSYSLFEFIIRVLGGVLSAAELTGHPLLVDKATKIGEAILPIMERTKGFYSSSVTYRTNEDGSITIMGGTGGHYCLAEIGTFQLEFYTLSRMTEDDRYVRAALPVYNKLWLENLNRGLISPGVGGQYDSYYEYVIKGYVMINGASDEMLNRHLLLMNDVRNTLLTKSLNQKLLVYGPEMEHLATFFGGMVAVGAVKDNPKREDDMNMALKFADTYYEMYQAFKSGIMPEIVKVNLGDANNKRDFAVKEDMYILRPEAIESIYVAWKFTGDEKYRNYAWKMFKAINKTCRLEHGFSSIQYLDSEKPSHENKMESFFLAETLKYLYLIFSDSHLISPAHWVFNTEAHPLRIWDQKTTDYYKDFFEFTKIKELREKVK</sequence>
<evidence type="ECO:0000256" key="6">
    <source>
        <dbReference type="PIRSR" id="PIRSR601382-1"/>
    </source>
</evidence>
<feature type="compositionally biased region" description="Polar residues" evidence="9">
    <location>
        <begin position="61"/>
        <end position="71"/>
    </location>
</feature>